<dbReference type="InterPro" id="IPR036108">
    <property type="entry name" value="4pyrrol_syn_uPrphyn_synt_sf"/>
</dbReference>
<dbReference type="AlphaFoldDB" id="A0AAN1WFJ1"/>
<keyword evidence="2" id="KW-0456">Lyase</keyword>
<reference evidence="2 3" key="1">
    <citation type="journal article" date="2022" name="IScience">
        <title>An ultrasensitive nanofiber-based assay for enzymatic hydrolysis and deep-sea microbial degradation of cellulose.</title>
        <authorList>
            <person name="Tsudome M."/>
            <person name="Tachioka M."/>
            <person name="Miyazaki M."/>
            <person name="Uchimura K."/>
            <person name="Tsuda M."/>
            <person name="Takaki Y."/>
            <person name="Deguchi S."/>
        </authorList>
    </citation>
    <scope>NUCLEOTIDE SEQUENCE [LARGE SCALE GENOMIC DNA]</scope>
    <source>
        <strain evidence="2 3">GE09</strain>
    </source>
</reference>
<name>A0AAN1WFJ1_9GAMM</name>
<accession>A0AAN1WFJ1</accession>
<dbReference type="Pfam" id="PF02602">
    <property type="entry name" value="HEM4"/>
    <property type="match status" value="1"/>
</dbReference>
<evidence type="ECO:0000259" key="1">
    <source>
        <dbReference type="Pfam" id="PF02602"/>
    </source>
</evidence>
<evidence type="ECO:0000313" key="2">
    <source>
        <dbReference type="EMBL" id="BCD96666.1"/>
    </source>
</evidence>
<dbReference type="KEGG" id="marq:MARGE09_P0866"/>
<gene>
    <name evidence="2" type="ORF">MARGE09_P0866</name>
</gene>
<dbReference type="Proteomes" id="UP001320119">
    <property type="component" value="Chromosome"/>
</dbReference>
<dbReference type="EMBL" id="AP023086">
    <property type="protein sequence ID" value="BCD96666.1"/>
    <property type="molecule type" value="Genomic_DNA"/>
</dbReference>
<dbReference type="SUPFAM" id="SSF69618">
    <property type="entry name" value="HemD-like"/>
    <property type="match status" value="1"/>
</dbReference>
<organism evidence="2 3">
    <name type="scientific">Marinagarivorans cellulosilyticus</name>
    <dbReference type="NCBI Taxonomy" id="2721545"/>
    <lineage>
        <taxon>Bacteria</taxon>
        <taxon>Pseudomonadati</taxon>
        <taxon>Pseudomonadota</taxon>
        <taxon>Gammaproteobacteria</taxon>
        <taxon>Cellvibrionales</taxon>
        <taxon>Cellvibrionaceae</taxon>
        <taxon>Marinagarivorans</taxon>
    </lineage>
</organism>
<sequence>MTDELPLAGWRVAVPESRQLDVLNDMLVVRGASTLRCPLVSIHDCPDEAAIKAWLTLFCSTPFDDLIILTGEGIRRLTGFAERFGMLNDWIAALGRVRKIARGPKPASALRPHKLKPDVLAAAPTTDGVIETLMPEDLTGRRIAVQLYGEEPNEKLQSYLKGKGADISIVAPYVYASDVESSQVSRLLDQLIAAELDVLVLTSVVQVKRILTVAKSEQREAEVITALKNIHIAAIGPIVAQRLDELNIPIDVIPEDKFFMKPLVRKLVEFVALNPK</sequence>
<dbReference type="Gene3D" id="3.40.50.10090">
    <property type="match status" value="2"/>
</dbReference>
<feature type="domain" description="Tetrapyrrole biosynthesis uroporphyrinogen III synthase" evidence="1">
    <location>
        <begin position="27"/>
        <end position="256"/>
    </location>
</feature>
<dbReference type="RefSeq" id="WP_236986156.1">
    <property type="nucleotide sequence ID" value="NZ_AP023086.1"/>
</dbReference>
<keyword evidence="3" id="KW-1185">Reference proteome</keyword>
<dbReference type="PANTHER" id="PTHR40082:SF1">
    <property type="entry name" value="BLR5956 PROTEIN"/>
    <property type="match status" value="1"/>
</dbReference>
<dbReference type="InterPro" id="IPR003754">
    <property type="entry name" value="4pyrrol_synth_uPrphyn_synth"/>
</dbReference>
<dbReference type="GO" id="GO:0006780">
    <property type="term" value="P:uroporphyrinogen III biosynthetic process"/>
    <property type="evidence" value="ECO:0007669"/>
    <property type="project" value="InterPro"/>
</dbReference>
<protein>
    <submittedName>
        <fullName evidence="2">Uroporphyrinogen-III synthase</fullName>
        <ecNumber evidence="2">4.2.1.75</ecNumber>
    </submittedName>
</protein>
<proteinExistence type="predicted"/>
<dbReference type="InterPro" id="IPR039793">
    <property type="entry name" value="UROS/Hem4"/>
</dbReference>
<dbReference type="GO" id="GO:0004852">
    <property type="term" value="F:uroporphyrinogen-III synthase activity"/>
    <property type="evidence" value="ECO:0007669"/>
    <property type="project" value="UniProtKB-EC"/>
</dbReference>
<evidence type="ECO:0000313" key="3">
    <source>
        <dbReference type="Proteomes" id="UP001320119"/>
    </source>
</evidence>
<dbReference type="CDD" id="cd06578">
    <property type="entry name" value="HemD"/>
    <property type="match status" value="1"/>
</dbReference>
<dbReference type="PANTHER" id="PTHR40082">
    <property type="entry name" value="BLR5956 PROTEIN"/>
    <property type="match status" value="1"/>
</dbReference>
<dbReference type="EC" id="4.2.1.75" evidence="2"/>